<proteinExistence type="predicted"/>
<feature type="region of interest" description="Disordered" evidence="1">
    <location>
        <begin position="55"/>
        <end position="82"/>
    </location>
</feature>
<dbReference type="EMBL" id="JBGBPQ010000002">
    <property type="protein sequence ID" value="KAL1527866.1"/>
    <property type="molecule type" value="Genomic_DNA"/>
</dbReference>
<evidence type="ECO:0000313" key="3">
    <source>
        <dbReference type="Proteomes" id="UP001515480"/>
    </source>
</evidence>
<protein>
    <submittedName>
        <fullName evidence="2">Uncharacterized protein</fullName>
    </submittedName>
</protein>
<evidence type="ECO:0000313" key="2">
    <source>
        <dbReference type="EMBL" id="KAL1527866.1"/>
    </source>
</evidence>
<comment type="caution">
    <text evidence="2">The sequence shown here is derived from an EMBL/GenBank/DDBJ whole genome shotgun (WGS) entry which is preliminary data.</text>
</comment>
<dbReference type="AlphaFoldDB" id="A0AB34K4I0"/>
<dbReference type="Proteomes" id="UP001515480">
    <property type="component" value="Unassembled WGS sequence"/>
</dbReference>
<accession>A0AB34K4I0</accession>
<name>A0AB34K4I0_PRYPA</name>
<reference evidence="2 3" key="1">
    <citation type="journal article" date="2024" name="Science">
        <title>Giant polyketide synthase enzymes in the biosynthesis of giant marine polyether toxins.</title>
        <authorList>
            <person name="Fallon T.R."/>
            <person name="Shende V.V."/>
            <person name="Wierzbicki I.H."/>
            <person name="Pendleton A.L."/>
            <person name="Watervoot N.F."/>
            <person name="Auber R.P."/>
            <person name="Gonzalez D.J."/>
            <person name="Wisecaver J.H."/>
            <person name="Moore B.S."/>
        </authorList>
    </citation>
    <scope>NUCLEOTIDE SEQUENCE [LARGE SCALE GENOMIC DNA]</scope>
    <source>
        <strain evidence="2 3">12B1</strain>
    </source>
</reference>
<evidence type="ECO:0000256" key="1">
    <source>
        <dbReference type="SAM" id="MobiDB-lite"/>
    </source>
</evidence>
<organism evidence="2 3">
    <name type="scientific">Prymnesium parvum</name>
    <name type="common">Toxic golden alga</name>
    <dbReference type="NCBI Taxonomy" id="97485"/>
    <lineage>
        <taxon>Eukaryota</taxon>
        <taxon>Haptista</taxon>
        <taxon>Haptophyta</taxon>
        <taxon>Prymnesiophyceae</taxon>
        <taxon>Prymnesiales</taxon>
        <taxon>Prymnesiaceae</taxon>
        <taxon>Prymnesium</taxon>
    </lineage>
</organism>
<sequence>MRDTPYAPFFALPSPSDDDRLVALPPSQANAWSLRLHHTSVQSLLVSSPVQETPCRSALSSRSSTPPAQRLERKSKQQEGQRSGLLDALLCMEMILSWMDNLQGSRIPHQM</sequence>
<gene>
    <name evidence="2" type="ORF">AB1Y20_009242</name>
</gene>
<keyword evidence="3" id="KW-1185">Reference proteome</keyword>
<feature type="compositionally biased region" description="Basic and acidic residues" evidence="1">
    <location>
        <begin position="70"/>
        <end position="79"/>
    </location>
</feature>
<feature type="compositionally biased region" description="Polar residues" evidence="1">
    <location>
        <begin position="58"/>
        <end position="67"/>
    </location>
</feature>